<sequence length="210" mass="22166">MGPPATEPHFCPECPQGHRPTMSEAIWDHSCWSSGDHLAWERSESVVADGLSESALQQAVAAAARGTDFLGAEPFHHVAGVASVATGQTEVGRAPHGHVADGTLEGKAFADGTLNATHFAVAVAAEDTKLNSLMRLGGAGNKLEDFGSFLSQAPAIQDLSVALFKVVKLLCVGRIQKPFVPVMLVSLSVPRISIRQVPKAKVVRRRFGPA</sequence>
<dbReference type="EMBL" id="IACK01049516">
    <property type="protein sequence ID" value="LAA73865.1"/>
    <property type="molecule type" value="Transcribed_RNA"/>
</dbReference>
<reference evidence="1" key="2">
    <citation type="submission" date="2017-11" db="EMBL/GenBank/DDBJ databases">
        <title>Coralsnake Venomics: Analyses of Venom Gland Transcriptomes and Proteomes of Six Brazilian Taxa.</title>
        <authorList>
            <person name="Aird S.D."/>
            <person name="Jorge da Silva N."/>
            <person name="Qiu L."/>
            <person name="Villar-Briones A."/>
            <person name="Aparecida-Saddi V."/>
            <person name="Campos-Telles M.P."/>
            <person name="Grau M."/>
            <person name="Mikheyev A.S."/>
        </authorList>
    </citation>
    <scope>NUCLEOTIDE SEQUENCE</scope>
    <source>
        <tissue evidence="1">Venom_gland</tissue>
    </source>
</reference>
<accession>A0A2D4HPG6</accession>
<protein>
    <submittedName>
        <fullName evidence="1">Uncharacterized protein</fullName>
    </submittedName>
</protein>
<proteinExistence type="predicted"/>
<dbReference type="AlphaFoldDB" id="A0A2D4HPG6"/>
<evidence type="ECO:0000313" key="1">
    <source>
        <dbReference type="EMBL" id="LAA73865.1"/>
    </source>
</evidence>
<name>A0A2D4HPG6_MICLE</name>
<reference evidence="1" key="1">
    <citation type="submission" date="2017-07" db="EMBL/GenBank/DDBJ databases">
        <authorList>
            <person name="Mikheyev A."/>
            <person name="Grau M."/>
        </authorList>
    </citation>
    <scope>NUCLEOTIDE SEQUENCE</scope>
    <source>
        <tissue evidence="1">Venom_gland</tissue>
    </source>
</reference>
<organism evidence="1">
    <name type="scientific">Micrurus lemniscatus lemniscatus</name>
    <dbReference type="NCBI Taxonomy" id="129467"/>
    <lineage>
        <taxon>Eukaryota</taxon>
        <taxon>Metazoa</taxon>
        <taxon>Chordata</taxon>
        <taxon>Craniata</taxon>
        <taxon>Vertebrata</taxon>
        <taxon>Euteleostomi</taxon>
        <taxon>Lepidosauria</taxon>
        <taxon>Squamata</taxon>
        <taxon>Bifurcata</taxon>
        <taxon>Unidentata</taxon>
        <taxon>Episquamata</taxon>
        <taxon>Toxicofera</taxon>
        <taxon>Serpentes</taxon>
        <taxon>Colubroidea</taxon>
        <taxon>Elapidae</taxon>
        <taxon>Elapinae</taxon>
        <taxon>Micrurus</taxon>
    </lineage>
</organism>